<evidence type="ECO:0000313" key="2">
    <source>
        <dbReference type="Proteomes" id="UP001470230"/>
    </source>
</evidence>
<comment type="caution">
    <text evidence="1">The sequence shown here is derived from an EMBL/GenBank/DDBJ whole genome shotgun (WGS) entry which is preliminary data.</text>
</comment>
<evidence type="ECO:0000313" key="1">
    <source>
        <dbReference type="EMBL" id="KAK8871399.1"/>
    </source>
</evidence>
<name>A0ABR2J0J3_9EUKA</name>
<sequence length="163" mass="19178">MRKAVLTSTKHQLYALSDEEFWVIYELIDHKESYENHQYKIRENIPRLRSFSPEQIKEMYQSKEKKMFFIPNPEEVLTSEEGIQKLIDFINRCPQYLQKKPYPYAIDRKRKEGYVFCLEHVPIAVIHSFSLTSAFINICSSPTGSIVLVEVLLILTDVSSDQQ</sequence>
<organism evidence="1 2">
    <name type="scientific">Tritrichomonas musculus</name>
    <dbReference type="NCBI Taxonomy" id="1915356"/>
    <lineage>
        <taxon>Eukaryota</taxon>
        <taxon>Metamonada</taxon>
        <taxon>Parabasalia</taxon>
        <taxon>Tritrichomonadida</taxon>
        <taxon>Tritrichomonadidae</taxon>
        <taxon>Tritrichomonas</taxon>
    </lineage>
</organism>
<dbReference type="EMBL" id="JAPFFF010000013">
    <property type="protein sequence ID" value="KAK8871399.1"/>
    <property type="molecule type" value="Genomic_DNA"/>
</dbReference>
<reference evidence="1 2" key="1">
    <citation type="submission" date="2024-04" db="EMBL/GenBank/DDBJ databases">
        <title>Tritrichomonas musculus Genome.</title>
        <authorList>
            <person name="Alves-Ferreira E."/>
            <person name="Grigg M."/>
            <person name="Lorenzi H."/>
            <person name="Galac M."/>
        </authorList>
    </citation>
    <scope>NUCLEOTIDE SEQUENCE [LARGE SCALE GENOMIC DNA]</scope>
    <source>
        <strain evidence="1 2">EAF2021</strain>
    </source>
</reference>
<protein>
    <submittedName>
        <fullName evidence="1">Uncharacterized protein</fullName>
    </submittedName>
</protein>
<dbReference type="Proteomes" id="UP001470230">
    <property type="component" value="Unassembled WGS sequence"/>
</dbReference>
<accession>A0ABR2J0J3</accession>
<gene>
    <name evidence="1" type="ORF">M9Y10_007124</name>
</gene>
<keyword evidence="2" id="KW-1185">Reference proteome</keyword>
<proteinExistence type="predicted"/>